<proteinExistence type="predicted"/>
<comment type="caution">
    <text evidence="2">The sequence shown here is derived from an EMBL/GenBank/DDBJ whole genome shotgun (WGS) entry which is preliminary data.</text>
</comment>
<dbReference type="Proteomes" id="UP000287651">
    <property type="component" value="Unassembled WGS sequence"/>
</dbReference>
<protein>
    <submittedName>
        <fullName evidence="2">Uncharacterized protein</fullName>
    </submittedName>
</protein>
<dbReference type="EMBL" id="AMZH03025281">
    <property type="protein sequence ID" value="RRT35268.1"/>
    <property type="molecule type" value="Genomic_DNA"/>
</dbReference>
<feature type="region of interest" description="Disordered" evidence="1">
    <location>
        <begin position="80"/>
        <end position="125"/>
    </location>
</feature>
<reference evidence="2 3" key="1">
    <citation type="journal article" date="2014" name="Agronomy (Basel)">
        <title>A Draft Genome Sequence for Ensete ventricosum, the Drought-Tolerant Tree Against Hunger.</title>
        <authorList>
            <person name="Harrison J."/>
            <person name="Moore K.A."/>
            <person name="Paszkiewicz K."/>
            <person name="Jones T."/>
            <person name="Grant M."/>
            <person name="Ambacheew D."/>
            <person name="Muzemil S."/>
            <person name="Studholme D.J."/>
        </authorList>
    </citation>
    <scope>NUCLEOTIDE SEQUENCE [LARGE SCALE GENOMIC DNA]</scope>
</reference>
<organism evidence="2 3">
    <name type="scientific">Ensete ventricosum</name>
    <name type="common">Abyssinian banana</name>
    <name type="synonym">Musa ensete</name>
    <dbReference type="NCBI Taxonomy" id="4639"/>
    <lineage>
        <taxon>Eukaryota</taxon>
        <taxon>Viridiplantae</taxon>
        <taxon>Streptophyta</taxon>
        <taxon>Embryophyta</taxon>
        <taxon>Tracheophyta</taxon>
        <taxon>Spermatophyta</taxon>
        <taxon>Magnoliopsida</taxon>
        <taxon>Liliopsida</taxon>
        <taxon>Zingiberales</taxon>
        <taxon>Musaceae</taxon>
        <taxon>Ensete</taxon>
    </lineage>
</organism>
<evidence type="ECO:0000256" key="1">
    <source>
        <dbReference type="SAM" id="MobiDB-lite"/>
    </source>
</evidence>
<name>A0A426X729_ENSVE</name>
<gene>
    <name evidence="2" type="ORF">B296_00042481</name>
</gene>
<accession>A0A426X729</accession>
<evidence type="ECO:0000313" key="2">
    <source>
        <dbReference type="EMBL" id="RRT35268.1"/>
    </source>
</evidence>
<feature type="compositionally biased region" description="Basic and acidic residues" evidence="1">
    <location>
        <begin position="114"/>
        <end position="125"/>
    </location>
</feature>
<sequence length="155" mass="17371">MLCPCVTENGWPNVNCQMSEHNRRWWRPYDLLVEATHGEIVVRVHHTNLIAMEMTLGGDMVQLIVVEWFEAIQHTWEKSCEGRDHAKRGSATQKRSVGQKGGGLGGVPQCHRGGSTDREERDADARQRIVGPWAWQHYGTAGSALVVKGAEEVEN</sequence>
<evidence type="ECO:0000313" key="3">
    <source>
        <dbReference type="Proteomes" id="UP000287651"/>
    </source>
</evidence>
<dbReference type="AlphaFoldDB" id="A0A426X729"/>